<feature type="transmembrane region" description="Helical" evidence="2">
    <location>
        <begin position="37"/>
        <end position="57"/>
    </location>
</feature>
<name>A0ABD3QPX1_9STRA</name>
<evidence type="ECO:0000256" key="1">
    <source>
        <dbReference type="SAM" id="MobiDB-lite"/>
    </source>
</evidence>
<dbReference type="EMBL" id="JALLAZ020000146">
    <property type="protein sequence ID" value="KAL3802479.1"/>
    <property type="molecule type" value="Genomic_DNA"/>
</dbReference>
<comment type="caution">
    <text evidence="3">The sequence shown here is derived from an EMBL/GenBank/DDBJ whole genome shotgun (WGS) entry which is preliminary data.</text>
</comment>
<feature type="region of interest" description="Disordered" evidence="1">
    <location>
        <begin position="1"/>
        <end position="24"/>
    </location>
</feature>
<organism evidence="3 4">
    <name type="scientific">Stephanodiscus triporus</name>
    <dbReference type="NCBI Taxonomy" id="2934178"/>
    <lineage>
        <taxon>Eukaryota</taxon>
        <taxon>Sar</taxon>
        <taxon>Stramenopiles</taxon>
        <taxon>Ochrophyta</taxon>
        <taxon>Bacillariophyta</taxon>
        <taxon>Coscinodiscophyceae</taxon>
        <taxon>Thalassiosirophycidae</taxon>
        <taxon>Stephanodiscales</taxon>
        <taxon>Stephanodiscaceae</taxon>
        <taxon>Stephanodiscus</taxon>
    </lineage>
</organism>
<feature type="compositionally biased region" description="Basic residues" evidence="1">
    <location>
        <begin position="1"/>
        <end position="12"/>
    </location>
</feature>
<accession>A0ABD3QPX1</accession>
<gene>
    <name evidence="3" type="ORF">ACHAW5_009738</name>
</gene>
<evidence type="ECO:0000313" key="4">
    <source>
        <dbReference type="Proteomes" id="UP001530315"/>
    </source>
</evidence>
<dbReference type="Proteomes" id="UP001530315">
    <property type="component" value="Unassembled WGS sequence"/>
</dbReference>
<dbReference type="AlphaFoldDB" id="A0ABD3QPX1"/>
<keyword evidence="2" id="KW-0812">Transmembrane</keyword>
<keyword evidence="4" id="KW-1185">Reference proteome</keyword>
<reference evidence="3 4" key="1">
    <citation type="submission" date="2024-10" db="EMBL/GenBank/DDBJ databases">
        <title>Updated reference genomes for cyclostephanoid diatoms.</title>
        <authorList>
            <person name="Roberts W.R."/>
            <person name="Alverson A.J."/>
        </authorList>
    </citation>
    <scope>NUCLEOTIDE SEQUENCE [LARGE SCALE GENOMIC DNA]</scope>
    <source>
        <strain evidence="3 4">AJA276-08</strain>
    </source>
</reference>
<protein>
    <submittedName>
        <fullName evidence="3">Uncharacterized protein</fullName>
    </submittedName>
</protein>
<keyword evidence="2" id="KW-1133">Transmembrane helix</keyword>
<keyword evidence="2" id="KW-0472">Membrane</keyword>
<proteinExistence type="predicted"/>
<evidence type="ECO:0000256" key="2">
    <source>
        <dbReference type="SAM" id="Phobius"/>
    </source>
</evidence>
<evidence type="ECO:0000313" key="3">
    <source>
        <dbReference type="EMBL" id="KAL3802479.1"/>
    </source>
</evidence>
<sequence length="509" mass="58718">MTVKSCHRRRFRNSSGDMDDDEDYGSSIDGWSRRTRLVYFNYAVLALVFLIASNMRYHVHLRRLMLLKDMNSLGSNSRRDTHKEEVNVGSNVSTIHQHRKQQHQLNTLVGTSEAPLFYHISPGSTGSRTLYHAACSSGFPSVHHKSFCISRARGIDGVPDDVVRGVRSHFEVLRLYSMAFECCKLWSKGKIIRTVDGDKDGAVLSVEDGEADSDNESSKNTAEWRQRRWHLCNTPVHEWSNEIQSHLSSVIQSGVVGLFDTPYPYLSTQVLQLANEWRTTPTIVAMTKRNPKDWTTSRLKNHGLLLCREEHSYERMGSSEFDMIGCYKRASLRNNASKSLDDLHPQYNATSSAADLKFWDVFWYRSHHLKDVDPLLQKSMEFQMMHHQELYLPVTQFAPDMFGVHSTKTNGIKLSTSTISEKDVAIDIKKHILGRRSDSSNDDVIDKLRPIWRDSYSEQLTCRGRVEWIMENDTMEEYYHIPKTCDDVLPFTGKRKVKPLINRKFTRFL</sequence>